<evidence type="ECO:0000256" key="2">
    <source>
        <dbReference type="SAM" id="SignalP"/>
    </source>
</evidence>
<keyword evidence="4" id="KW-1185">Reference proteome</keyword>
<evidence type="ECO:0000256" key="1">
    <source>
        <dbReference type="SAM" id="MobiDB-lite"/>
    </source>
</evidence>
<feature type="signal peptide" evidence="2">
    <location>
        <begin position="1"/>
        <end position="21"/>
    </location>
</feature>
<dbReference type="Proteomes" id="UP000037904">
    <property type="component" value="Unassembled WGS sequence"/>
</dbReference>
<evidence type="ECO:0000313" key="3">
    <source>
        <dbReference type="EMBL" id="KPA37596.1"/>
    </source>
</evidence>
<accession>A0A0M9EQQ9</accession>
<evidence type="ECO:0000313" key="4">
    <source>
        <dbReference type="Proteomes" id="UP000037904"/>
    </source>
</evidence>
<proteinExistence type="predicted"/>
<keyword evidence="2" id="KW-0732">Signal</keyword>
<gene>
    <name evidence="3" type="ORF">FLAG1_09589</name>
</gene>
<protein>
    <submittedName>
        <fullName evidence="3">Uncharacterized protein</fullName>
    </submittedName>
</protein>
<reference evidence="3 4" key="1">
    <citation type="submission" date="2015-04" db="EMBL/GenBank/DDBJ databases">
        <title>The draft genome sequence of Fusarium langsethiae, a T-2/HT-2 mycotoxin producer.</title>
        <authorList>
            <person name="Lysoe E."/>
            <person name="Divon H.H."/>
            <person name="Terzi V."/>
            <person name="Orru L."/>
            <person name="Lamontanara A."/>
            <person name="Kolseth A.-K."/>
            <person name="Frandsen R.J."/>
            <person name="Nielsen K."/>
            <person name="Thrane U."/>
        </authorList>
    </citation>
    <scope>NUCLEOTIDE SEQUENCE [LARGE SCALE GENOMIC DNA]</scope>
    <source>
        <strain evidence="3 4">Fl201059</strain>
    </source>
</reference>
<sequence>MFMSNTAFFTALFLLLRLVDAKEQICRWAPGAGDGVAVAAGALGCEISDISNLNENLAGTARPEWGSTYIVPCAPTAVPPAYWISPKSKEFLLKTHGFEPFPDPDSDWLPIASTSEATPVKTPTATPPPKHGARRWLEFLRNR</sequence>
<comment type="caution">
    <text evidence="3">The sequence shown here is derived from an EMBL/GenBank/DDBJ whole genome shotgun (WGS) entry which is preliminary data.</text>
</comment>
<organism evidence="3 4">
    <name type="scientific">Fusarium langsethiae</name>
    <dbReference type="NCBI Taxonomy" id="179993"/>
    <lineage>
        <taxon>Eukaryota</taxon>
        <taxon>Fungi</taxon>
        <taxon>Dikarya</taxon>
        <taxon>Ascomycota</taxon>
        <taxon>Pezizomycotina</taxon>
        <taxon>Sordariomycetes</taxon>
        <taxon>Hypocreomycetidae</taxon>
        <taxon>Hypocreales</taxon>
        <taxon>Nectriaceae</taxon>
        <taxon>Fusarium</taxon>
    </lineage>
</organism>
<name>A0A0M9EQQ9_FUSLA</name>
<feature type="region of interest" description="Disordered" evidence="1">
    <location>
        <begin position="114"/>
        <end position="133"/>
    </location>
</feature>
<dbReference type="EMBL" id="JXCE01000387">
    <property type="protein sequence ID" value="KPA37596.1"/>
    <property type="molecule type" value="Genomic_DNA"/>
</dbReference>
<feature type="chain" id="PRO_5005834937" evidence="2">
    <location>
        <begin position="22"/>
        <end position="143"/>
    </location>
</feature>
<dbReference type="AlphaFoldDB" id="A0A0M9EQQ9"/>